<organism evidence="2 3">
    <name type="scientific">Nitzschia inconspicua</name>
    <dbReference type="NCBI Taxonomy" id="303405"/>
    <lineage>
        <taxon>Eukaryota</taxon>
        <taxon>Sar</taxon>
        <taxon>Stramenopiles</taxon>
        <taxon>Ochrophyta</taxon>
        <taxon>Bacillariophyta</taxon>
        <taxon>Bacillariophyceae</taxon>
        <taxon>Bacillariophycidae</taxon>
        <taxon>Bacillariales</taxon>
        <taxon>Bacillariaceae</taxon>
        <taxon>Nitzschia</taxon>
    </lineage>
</organism>
<evidence type="ECO:0000313" key="2">
    <source>
        <dbReference type="EMBL" id="KAG7356979.1"/>
    </source>
</evidence>
<sequence length="431" mass="49123">MKWIPADLKAFQDGWEEITDDSQPYEVVMEDDFSQDYSAKRMCDILGHIAQRLTSLISERGKTVNRVAVLEQLLDTSVLYKLEEYTTQMLVSLKHPPLVPFEFREFLFTRWLRSRFKVSNEVAFASLMKHVASDNFTLMERDRFIAIQSCTRGYAQAGRPASVHSNAWTQQGAMLRRMKEIEVTLFERSVDALLDKENGFIVLDDELIASRAADVEQKAVSNRKRGKEGPVADCIACSMLRLCHSARRPNGSCAGDSFSKSMVRSSTISRENATPPPTADAFSRLSFSERQSTQPFWGFLRKPDDVKNPSVDFLELAGEDFHVEVDFPVEVKFDHFPVEVDFPVEVRNNFPAEVDTFYTMVTDDLDLRDYFVHLPDQQEVPFLMDYRTISNEQLRVAALIADSKSQPLKIQKRLLAPDTQVYCHASVTGGQ</sequence>
<reference evidence="2" key="2">
    <citation type="submission" date="2021-04" db="EMBL/GenBank/DDBJ databases">
        <authorList>
            <person name="Podell S."/>
        </authorList>
    </citation>
    <scope>NUCLEOTIDE SEQUENCE</scope>
    <source>
        <strain evidence="2">Hildebrandi</strain>
    </source>
</reference>
<name>A0A9K3L831_9STRA</name>
<comment type="caution">
    <text evidence="2">The sequence shown here is derived from an EMBL/GenBank/DDBJ whole genome shotgun (WGS) entry which is preliminary data.</text>
</comment>
<protein>
    <submittedName>
        <fullName evidence="2">Uncharacterized protein</fullName>
    </submittedName>
</protein>
<feature type="region of interest" description="Disordered" evidence="1">
    <location>
        <begin position="265"/>
        <end position="285"/>
    </location>
</feature>
<dbReference type="EMBL" id="JAGRRH010000015">
    <property type="protein sequence ID" value="KAG7356979.1"/>
    <property type="molecule type" value="Genomic_DNA"/>
</dbReference>
<dbReference type="OrthoDB" id="53708at2759"/>
<evidence type="ECO:0000256" key="1">
    <source>
        <dbReference type="SAM" id="MobiDB-lite"/>
    </source>
</evidence>
<proteinExistence type="predicted"/>
<gene>
    <name evidence="2" type="ORF">IV203_001667</name>
</gene>
<reference evidence="2" key="1">
    <citation type="journal article" date="2021" name="Sci. Rep.">
        <title>Diploid genomic architecture of Nitzschia inconspicua, an elite biomass production diatom.</title>
        <authorList>
            <person name="Oliver A."/>
            <person name="Podell S."/>
            <person name="Pinowska A."/>
            <person name="Traller J.C."/>
            <person name="Smith S.R."/>
            <person name="McClure R."/>
            <person name="Beliaev A."/>
            <person name="Bohutskyi P."/>
            <person name="Hill E.A."/>
            <person name="Rabines A."/>
            <person name="Zheng H."/>
            <person name="Allen L.Z."/>
            <person name="Kuo A."/>
            <person name="Grigoriev I.V."/>
            <person name="Allen A.E."/>
            <person name="Hazlebeck D."/>
            <person name="Allen E.E."/>
        </authorList>
    </citation>
    <scope>NUCLEOTIDE SEQUENCE</scope>
    <source>
        <strain evidence="2">Hildebrandi</strain>
    </source>
</reference>
<dbReference type="Proteomes" id="UP000693970">
    <property type="component" value="Unassembled WGS sequence"/>
</dbReference>
<evidence type="ECO:0000313" key="3">
    <source>
        <dbReference type="Proteomes" id="UP000693970"/>
    </source>
</evidence>
<keyword evidence="3" id="KW-1185">Reference proteome</keyword>
<accession>A0A9K3L831</accession>
<dbReference type="AlphaFoldDB" id="A0A9K3L831"/>